<name>A0A1H4IMV2_9HYPH</name>
<accession>A0A1H4IMV2</accession>
<dbReference type="InterPro" id="IPR028202">
    <property type="entry name" value="Reductase_C"/>
</dbReference>
<reference evidence="8" key="1">
    <citation type="submission" date="2016-10" db="EMBL/GenBank/DDBJ databases">
        <authorList>
            <person name="Varghese N."/>
            <person name="Submissions S."/>
        </authorList>
    </citation>
    <scope>NUCLEOTIDE SEQUENCE [LARGE SCALE GENOMIC DNA]</scope>
    <source>
        <strain evidence="8">ES.061</strain>
    </source>
</reference>
<dbReference type="SUPFAM" id="SSF51905">
    <property type="entry name" value="FAD/NAD(P)-binding domain"/>
    <property type="match status" value="1"/>
</dbReference>
<feature type="domain" description="Reductase C-terminal" evidence="6">
    <location>
        <begin position="342"/>
        <end position="425"/>
    </location>
</feature>
<dbReference type="GO" id="GO:0051213">
    <property type="term" value="F:dioxygenase activity"/>
    <property type="evidence" value="ECO:0007669"/>
    <property type="project" value="UniProtKB-KW"/>
</dbReference>
<evidence type="ECO:0000259" key="6">
    <source>
        <dbReference type="Pfam" id="PF14759"/>
    </source>
</evidence>
<dbReference type="InterPro" id="IPR016156">
    <property type="entry name" value="FAD/NAD-linked_Rdtase_dimer_sf"/>
</dbReference>
<dbReference type="Gene3D" id="3.50.50.60">
    <property type="entry name" value="FAD/NAD(P)-binding domain"/>
    <property type="match status" value="2"/>
</dbReference>
<evidence type="ECO:0000313" key="7">
    <source>
        <dbReference type="EMBL" id="SEB35387.1"/>
    </source>
</evidence>
<comment type="cofactor">
    <cofactor evidence="1">
        <name>FAD</name>
        <dbReference type="ChEBI" id="CHEBI:57692"/>
    </cofactor>
</comment>
<evidence type="ECO:0000313" key="8">
    <source>
        <dbReference type="Proteomes" id="UP000199064"/>
    </source>
</evidence>
<dbReference type="GO" id="GO:0005737">
    <property type="term" value="C:cytoplasm"/>
    <property type="evidence" value="ECO:0007669"/>
    <property type="project" value="TreeGrafter"/>
</dbReference>
<proteinExistence type="predicted"/>
<keyword evidence="7" id="KW-0223">Dioxygenase</keyword>
<evidence type="ECO:0000256" key="1">
    <source>
        <dbReference type="ARBA" id="ARBA00001974"/>
    </source>
</evidence>
<evidence type="ECO:0000256" key="4">
    <source>
        <dbReference type="ARBA" id="ARBA00023002"/>
    </source>
</evidence>
<evidence type="ECO:0000259" key="5">
    <source>
        <dbReference type="Pfam" id="PF07992"/>
    </source>
</evidence>
<dbReference type="InterPro" id="IPR050446">
    <property type="entry name" value="FAD-oxidoreductase/Apoptosis"/>
</dbReference>
<dbReference type="Pfam" id="PF07992">
    <property type="entry name" value="Pyr_redox_2"/>
    <property type="match status" value="1"/>
</dbReference>
<dbReference type="Pfam" id="PF14759">
    <property type="entry name" value="Reductase_C"/>
    <property type="match status" value="1"/>
</dbReference>
<dbReference type="PRINTS" id="PR00368">
    <property type="entry name" value="FADPNR"/>
</dbReference>
<gene>
    <name evidence="7" type="ORF">SAMN05216452_0248</name>
</gene>
<dbReference type="AlphaFoldDB" id="A0A1H4IMV2"/>
<sequence>MCPALSMSDPLSSGFQRAGGGTLDEHIIIIGAGHGGVQAAASLREEGYEGRLTLVSGDPELPYHKPPLSKVFLKSPDAEPQILRARLFYDTQNIELETGVSVTGIAPETRTLTLDDGRQLGWSRLLLATGAEPRRLKVPGSEGAGVHYLRDCADARILRDALAGAQNIVVIGGGFIGLEVAATAAMAGKSVTVVEAAERILGRAVSARVAEHMRAYHESLGVRILTNTGVARLVGEKGNLRSVITSDGQELSADILLVGIGALPNTPLAEAAALACDNGIRVDASCRTSAADVYAIGDCVSFPHAASGRTLRLESVQNATDQARIAAKAMLGKEAAYDAVPWFWSDQGERKLQMAGLPFDVDREIVTGDPESGAFGVYLFSGDHLVAVETVNRPGEHMMARRMLAAGFSPSVEAVLEGPAALKAAMMATER</sequence>
<organism evidence="7 8">
    <name type="scientific">Nitratireductor aquibiodomus</name>
    <dbReference type="NCBI Taxonomy" id="204799"/>
    <lineage>
        <taxon>Bacteria</taxon>
        <taxon>Pseudomonadati</taxon>
        <taxon>Pseudomonadota</taxon>
        <taxon>Alphaproteobacteria</taxon>
        <taxon>Hyphomicrobiales</taxon>
        <taxon>Phyllobacteriaceae</taxon>
        <taxon>Nitratireductor</taxon>
    </lineage>
</organism>
<dbReference type="Proteomes" id="UP000199064">
    <property type="component" value="Unassembled WGS sequence"/>
</dbReference>
<dbReference type="InterPro" id="IPR036188">
    <property type="entry name" value="FAD/NAD-bd_sf"/>
</dbReference>
<dbReference type="PRINTS" id="PR00411">
    <property type="entry name" value="PNDRDTASEI"/>
</dbReference>
<dbReference type="InterPro" id="IPR023753">
    <property type="entry name" value="FAD/NAD-binding_dom"/>
</dbReference>
<dbReference type="GO" id="GO:0016651">
    <property type="term" value="F:oxidoreductase activity, acting on NAD(P)H"/>
    <property type="evidence" value="ECO:0007669"/>
    <property type="project" value="TreeGrafter"/>
</dbReference>
<evidence type="ECO:0000256" key="3">
    <source>
        <dbReference type="ARBA" id="ARBA00022827"/>
    </source>
</evidence>
<dbReference type="Gene3D" id="3.30.390.30">
    <property type="match status" value="1"/>
</dbReference>
<dbReference type="SUPFAM" id="SSF55424">
    <property type="entry name" value="FAD/NAD-linked reductases, dimerisation (C-terminal) domain"/>
    <property type="match status" value="1"/>
</dbReference>
<keyword evidence="4" id="KW-0560">Oxidoreductase</keyword>
<evidence type="ECO:0000256" key="2">
    <source>
        <dbReference type="ARBA" id="ARBA00022630"/>
    </source>
</evidence>
<dbReference type="PANTHER" id="PTHR43557:SF2">
    <property type="entry name" value="RIESKE DOMAIN-CONTAINING PROTEIN-RELATED"/>
    <property type="match status" value="1"/>
</dbReference>
<feature type="domain" description="FAD/NAD(P)-binding" evidence="5">
    <location>
        <begin position="26"/>
        <end position="323"/>
    </location>
</feature>
<protein>
    <submittedName>
        <fullName evidence="7">3-phenylpropionate/trans-cinnamate dioxygenase ferredoxin reductase subunit</fullName>
    </submittedName>
</protein>
<keyword evidence="8" id="KW-1185">Reference proteome</keyword>
<keyword evidence="3" id="KW-0274">FAD</keyword>
<dbReference type="PANTHER" id="PTHR43557">
    <property type="entry name" value="APOPTOSIS-INDUCING FACTOR 1"/>
    <property type="match status" value="1"/>
</dbReference>
<keyword evidence="2" id="KW-0285">Flavoprotein</keyword>
<dbReference type="EMBL" id="FNSL01000001">
    <property type="protein sequence ID" value="SEB35387.1"/>
    <property type="molecule type" value="Genomic_DNA"/>
</dbReference>